<evidence type="ECO:0000259" key="1">
    <source>
        <dbReference type="PROSITE" id="PS50921"/>
    </source>
</evidence>
<dbReference type="RefSeq" id="WP_090603881.1">
    <property type="nucleotide sequence ID" value="NZ_CTEE01000001.1"/>
</dbReference>
<dbReference type="AlphaFoldDB" id="A0A0E3WCY6"/>
<dbReference type="PROSITE" id="PS50921">
    <property type="entry name" value="ANTAR"/>
    <property type="match status" value="1"/>
</dbReference>
<dbReference type="InterPro" id="IPR005561">
    <property type="entry name" value="ANTAR"/>
</dbReference>
<dbReference type="Pfam" id="PF03861">
    <property type="entry name" value="ANTAR"/>
    <property type="match status" value="1"/>
</dbReference>
<proteinExistence type="predicted"/>
<dbReference type="EMBL" id="CTEE01000001">
    <property type="protein sequence ID" value="CQD17129.1"/>
    <property type="molecule type" value="Genomic_DNA"/>
</dbReference>
<dbReference type="Gene3D" id="1.10.10.10">
    <property type="entry name" value="Winged helix-like DNA-binding domain superfamily/Winged helix DNA-binding domain"/>
    <property type="match status" value="1"/>
</dbReference>
<dbReference type="OrthoDB" id="4466580at2"/>
<feature type="domain" description="ANTAR" evidence="1">
    <location>
        <begin position="2"/>
        <end position="63"/>
    </location>
</feature>
<dbReference type="Proteomes" id="UP000199251">
    <property type="component" value="Unassembled WGS sequence"/>
</dbReference>
<dbReference type="STRING" id="141349.BN1232_03758"/>
<accession>A0A0E3WCY6</accession>
<evidence type="ECO:0000313" key="2">
    <source>
        <dbReference type="EMBL" id="CQD17129.1"/>
    </source>
</evidence>
<dbReference type="SMART" id="SM01012">
    <property type="entry name" value="ANTAR"/>
    <property type="match status" value="1"/>
</dbReference>
<sequence length="92" mass="10094">MMESLASREQFVPGRQEGTRVLDRAVGILVAWQHCSTYAAFRELVRASERHRLSIFAIAAALVNLASGDDTQAISSAAKAAAEREWSLYSLL</sequence>
<dbReference type="GO" id="GO:0003723">
    <property type="term" value="F:RNA binding"/>
    <property type="evidence" value="ECO:0007669"/>
    <property type="project" value="InterPro"/>
</dbReference>
<organism evidence="2 3">
    <name type="scientific">Mycobacterium lentiflavum</name>
    <dbReference type="NCBI Taxonomy" id="141349"/>
    <lineage>
        <taxon>Bacteria</taxon>
        <taxon>Bacillati</taxon>
        <taxon>Actinomycetota</taxon>
        <taxon>Actinomycetes</taxon>
        <taxon>Mycobacteriales</taxon>
        <taxon>Mycobacteriaceae</taxon>
        <taxon>Mycobacterium</taxon>
        <taxon>Mycobacterium simiae complex</taxon>
    </lineage>
</organism>
<dbReference type="InterPro" id="IPR036388">
    <property type="entry name" value="WH-like_DNA-bd_sf"/>
</dbReference>
<name>A0A0E3WCY6_MYCLN</name>
<reference evidence="2 3" key="1">
    <citation type="submission" date="2015-03" db="EMBL/GenBank/DDBJ databases">
        <authorList>
            <person name="Urmite Genomes"/>
        </authorList>
    </citation>
    <scope>NUCLEOTIDE SEQUENCE [LARGE SCALE GENOMIC DNA]</scope>
    <source>
        <strain evidence="2 3">CSUR P1491</strain>
    </source>
</reference>
<protein>
    <submittedName>
        <fullName evidence="2">ANTAR domain-containing protein</fullName>
    </submittedName>
</protein>
<evidence type="ECO:0000313" key="3">
    <source>
        <dbReference type="Proteomes" id="UP000199251"/>
    </source>
</evidence>
<gene>
    <name evidence="2" type="ORF">BN1232_03758</name>
</gene>